<comment type="caution">
    <text evidence="2">The sequence shown here is derived from an EMBL/GenBank/DDBJ whole genome shotgun (WGS) entry which is preliminary data.</text>
</comment>
<name>A0ABT5C883_9BACT</name>
<evidence type="ECO:0000313" key="2">
    <source>
        <dbReference type="EMBL" id="MDC0681367.1"/>
    </source>
</evidence>
<keyword evidence="3" id="KW-1185">Reference proteome</keyword>
<dbReference type="SUPFAM" id="SSF52096">
    <property type="entry name" value="ClpP/crotonase"/>
    <property type="match status" value="1"/>
</dbReference>
<dbReference type="Gene3D" id="3.90.226.10">
    <property type="entry name" value="2-enoyl-CoA Hydratase, Chain A, domain 1"/>
    <property type="match status" value="1"/>
</dbReference>
<reference evidence="2 3" key="1">
    <citation type="submission" date="2023-01" db="EMBL/GenBank/DDBJ databases">
        <title>Minimal conservation of predation-associated metabolite biosynthetic gene clusters underscores biosynthetic potential of Myxococcota including descriptions for ten novel species: Archangium lansinium sp. nov., Myxococcus landrumus sp. nov., Nannocystis bai.</title>
        <authorList>
            <person name="Ahearne A."/>
            <person name="Stevens C."/>
            <person name="Dowd S."/>
        </authorList>
    </citation>
    <scope>NUCLEOTIDE SEQUENCE [LARGE SCALE GENOMIC DNA]</scope>
    <source>
        <strain evidence="2 3">WIWO2</strain>
    </source>
</reference>
<dbReference type="InterPro" id="IPR029045">
    <property type="entry name" value="ClpP/crotonase-like_dom_sf"/>
</dbReference>
<sequence length="262" mass="29279">MTFETLHYENSGGAARITLHRPEHRNAINRALLRELNAALDLAEAAPDCRMVVLQADGEIFCSGMDFDEMAKLADQVDLRTMHERTEEYMLTLKRLATSRRVVVSRVGGAVTAGGVGFVAASDLVLATPKVTFTLTEALWGLLPSNVVPYLVRRVGFQAAFRMTLTAASISAEEAHRLQLVDYLGPDLDELERVIRIRLNRITPDTVSELKGFFRKMWIIDTAMEQAAVEETARLGASATVKENIRNFVEARTFPWERRSGR</sequence>
<dbReference type="CDD" id="cd06558">
    <property type="entry name" value="crotonase-like"/>
    <property type="match status" value="1"/>
</dbReference>
<proteinExistence type="inferred from homology"/>
<evidence type="ECO:0000256" key="1">
    <source>
        <dbReference type="ARBA" id="ARBA00005254"/>
    </source>
</evidence>
<evidence type="ECO:0000313" key="3">
    <source>
        <dbReference type="Proteomes" id="UP001217485"/>
    </source>
</evidence>
<dbReference type="EMBL" id="JAQNDK010000003">
    <property type="protein sequence ID" value="MDC0681367.1"/>
    <property type="molecule type" value="Genomic_DNA"/>
</dbReference>
<dbReference type="Pfam" id="PF00378">
    <property type="entry name" value="ECH_1"/>
    <property type="match status" value="1"/>
</dbReference>
<dbReference type="Gene3D" id="6.10.30.40">
    <property type="match status" value="1"/>
</dbReference>
<dbReference type="PANTHER" id="PTHR42964:SF1">
    <property type="entry name" value="POLYKETIDE BIOSYNTHESIS ENOYL-COA HYDRATASE PKSH-RELATED"/>
    <property type="match status" value="1"/>
</dbReference>
<accession>A0ABT5C883</accession>
<dbReference type="InterPro" id="IPR051683">
    <property type="entry name" value="Enoyl-CoA_Hydratase/Isomerase"/>
</dbReference>
<comment type="similarity">
    <text evidence="1">Belongs to the enoyl-CoA hydratase/isomerase family.</text>
</comment>
<dbReference type="RefSeq" id="WP_272098413.1">
    <property type="nucleotide sequence ID" value="NZ_JAQNDK010000003.1"/>
</dbReference>
<gene>
    <name evidence="2" type="ORF">POL72_26745</name>
</gene>
<dbReference type="Proteomes" id="UP001217485">
    <property type="component" value="Unassembled WGS sequence"/>
</dbReference>
<dbReference type="PANTHER" id="PTHR42964">
    <property type="entry name" value="ENOYL-COA HYDRATASE"/>
    <property type="match status" value="1"/>
</dbReference>
<organism evidence="2 3">
    <name type="scientific">Sorangium atrum</name>
    <dbReference type="NCBI Taxonomy" id="2995308"/>
    <lineage>
        <taxon>Bacteria</taxon>
        <taxon>Pseudomonadati</taxon>
        <taxon>Myxococcota</taxon>
        <taxon>Polyangia</taxon>
        <taxon>Polyangiales</taxon>
        <taxon>Polyangiaceae</taxon>
        <taxon>Sorangium</taxon>
    </lineage>
</organism>
<protein>
    <submittedName>
        <fullName evidence="2">Enoyl-CoA hydratase-related protein</fullName>
    </submittedName>
</protein>
<dbReference type="InterPro" id="IPR001753">
    <property type="entry name" value="Enoyl-CoA_hydra/iso"/>
</dbReference>